<dbReference type="GO" id="GO:0003676">
    <property type="term" value="F:nucleic acid binding"/>
    <property type="evidence" value="ECO:0007669"/>
    <property type="project" value="InterPro"/>
</dbReference>
<evidence type="ECO:0000313" key="1">
    <source>
        <dbReference type="EMBL" id="RSL84272.1"/>
    </source>
</evidence>
<comment type="caution">
    <text evidence="1">The sequence shown here is derived from an EMBL/GenBank/DDBJ whole genome shotgun (WGS) entry which is preliminary data.</text>
</comment>
<gene>
    <name evidence="1" type="ORF">CEP51_003990</name>
</gene>
<sequence length="167" mass="18876">MSSLFISIDGGCRGKSTRVAWAVYYGPRSRNNSSGLVPEGLPQTSLFAEIQALKYALISIRNILSNGNTYSNICIKTSSEYLSMMMKGDLRACAQNGWRNEDGSYLRYAESWEWINKLICELEYVHGWQTNFYTDIITPMSNKGATVLVYRTIDAHDLAEKTQYDAN</sequence>
<proteinExistence type="predicted"/>
<protein>
    <submittedName>
        <fullName evidence="1">Uncharacterized protein</fullName>
    </submittedName>
</protein>
<dbReference type="InterPro" id="IPR036397">
    <property type="entry name" value="RNaseH_sf"/>
</dbReference>
<dbReference type="Proteomes" id="UP000287972">
    <property type="component" value="Unassembled WGS sequence"/>
</dbReference>
<dbReference type="AlphaFoldDB" id="A0A428S369"/>
<evidence type="ECO:0000313" key="2">
    <source>
        <dbReference type="Proteomes" id="UP000287972"/>
    </source>
</evidence>
<dbReference type="SUPFAM" id="SSF53098">
    <property type="entry name" value="Ribonuclease H-like"/>
    <property type="match status" value="1"/>
</dbReference>
<dbReference type="EMBL" id="NKCL01000070">
    <property type="protein sequence ID" value="RSL84272.1"/>
    <property type="molecule type" value="Genomic_DNA"/>
</dbReference>
<dbReference type="InterPro" id="IPR012337">
    <property type="entry name" value="RNaseH-like_sf"/>
</dbReference>
<name>A0A428S369_9HYPO</name>
<organism evidence="1 2">
    <name type="scientific">Fusarium floridanum</name>
    <dbReference type="NCBI Taxonomy" id="1325733"/>
    <lineage>
        <taxon>Eukaryota</taxon>
        <taxon>Fungi</taxon>
        <taxon>Dikarya</taxon>
        <taxon>Ascomycota</taxon>
        <taxon>Pezizomycotina</taxon>
        <taxon>Sordariomycetes</taxon>
        <taxon>Hypocreomycetidae</taxon>
        <taxon>Hypocreales</taxon>
        <taxon>Nectriaceae</taxon>
        <taxon>Fusarium</taxon>
        <taxon>Fusarium solani species complex</taxon>
    </lineage>
</organism>
<dbReference type="Gene3D" id="3.30.420.10">
    <property type="entry name" value="Ribonuclease H-like superfamily/Ribonuclease H"/>
    <property type="match status" value="1"/>
</dbReference>
<accession>A0A428S369</accession>
<keyword evidence="2" id="KW-1185">Reference proteome</keyword>
<reference evidence="1 2" key="1">
    <citation type="submission" date="2017-06" db="EMBL/GenBank/DDBJ databases">
        <title>Comparative genomic analysis of Ambrosia Fusariam Clade fungi.</title>
        <authorList>
            <person name="Stajich J.E."/>
            <person name="Carrillo J."/>
            <person name="Kijimoto T."/>
            <person name="Eskalen A."/>
            <person name="O'Donnell K."/>
            <person name="Kasson M."/>
        </authorList>
    </citation>
    <scope>NUCLEOTIDE SEQUENCE [LARGE SCALE GENOMIC DNA]</scope>
    <source>
        <strain evidence="1 2">NRRL62606</strain>
    </source>
</reference>